<dbReference type="InterPro" id="IPR036390">
    <property type="entry name" value="WH_DNA-bd_sf"/>
</dbReference>
<dbReference type="CDD" id="cd00093">
    <property type="entry name" value="HTH_XRE"/>
    <property type="match status" value="1"/>
</dbReference>
<dbReference type="InterPro" id="IPR027417">
    <property type="entry name" value="P-loop_NTPase"/>
</dbReference>
<gene>
    <name evidence="3" type="ORF">C6Y14_02735</name>
</gene>
<sequence>MRGGPGAAGHPADGEPRAAAAGVGPLDAVDTTEELAALLRQLRRRAARRDGGAQPTYRQLSARTGWAHGVIGDYFAGKTLPPTDRFDTLVQLLGATGRELRQLATARDRVEEARRARMAPVSNGRVGPPGTDDPGALAPVPRQLPADIPELLGRAGELDALDVLRPGQRGSGPVVVALDGPGGVGKSALAVHAAHRLGERFPDGQLYADLRGSHRDERPVPPAAVLRRFLGALGESRLCPGSEADAAAAYRTLLTERRMLIVLDNALDAAQVRPLLPAAHGCAVLVTSLGVLATLNGAVHLHLSPLAPPASIEVLGLWAGAGRLSAERGAAETIAHHCGHLPLALRIAGARLAARPRWPVRELADRLADPAGRLAELSFADLDMHAALAAGHRELLARGPAGHAAARALPLLAAGQGELTVTEAAATTGAAVSATEVILEQLVDVQLLESRAPGRYRFHPLTRLFALRSAARSTVVARAAPLPERQWAD</sequence>
<dbReference type="RefSeq" id="WP_107014782.1">
    <property type="nucleotide sequence ID" value="NZ_KZ679038.1"/>
</dbReference>
<dbReference type="SUPFAM" id="SSF46785">
    <property type="entry name" value="Winged helix' DNA-binding domain"/>
    <property type="match status" value="1"/>
</dbReference>
<dbReference type="AlphaFoldDB" id="A0A2P8QFL4"/>
<evidence type="ECO:0000313" key="4">
    <source>
        <dbReference type="Proteomes" id="UP000240429"/>
    </source>
</evidence>
<protein>
    <recommendedName>
        <fullName evidence="2">HTH cro/C1-type domain-containing protein</fullName>
    </recommendedName>
</protein>
<feature type="domain" description="HTH cro/C1-type" evidence="2">
    <location>
        <begin position="38"/>
        <end position="100"/>
    </location>
</feature>
<comment type="caution">
    <text evidence="3">The sequence shown here is derived from an EMBL/GenBank/DDBJ whole genome shotgun (WGS) entry which is preliminary data.</text>
</comment>
<dbReference type="InterPro" id="IPR001387">
    <property type="entry name" value="Cro/C1-type_HTH"/>
</dbReference>
<dbReference type="Gene3D" id="3.40.50.300">
    <property type="entry name" value="P-loop containing nucleotide triphosphate hydrolases"/>
    <property type="match status" value="1"/>
</dbReference>
<accession>A0A2P8QFL4</accession>
<evidence type="ECO:0000259" key="2">
    <source>
        <dbReference type="SMART" id="SM00530"/>
    </source>
</evidence>
<keyword evidence="4" id="KW-1185">Reference proteome</keyword>
<dbReference type="PANTHER" id="PTHR47691:SF3">
    <property type="entry name" value="HTH-TYPE TRANSCRIPTIONAL REGULATOR RV0890C-RELATED"/>
    <property type="match status" value="1"/>
</dbReference>
<dbReference type="PRINTS" id="PR00364">
    <property type="entry name" value="DISEASERSIST"/>
</dbReference>
<organism evidence="3 4">
    <name type="scientific">Streptomyces dioscori</name>
    <dbReference type="NCBI Taxonomy" id="2109333"/>
    <lineage>
        <taxon>Bacteria</taxon>
        <taxon>Bacillati</taxon>
        <taxon>Actinomycetota</taxon>
        <taxon>Actinomycetes</taxon>
        <taxon>Kitasatosporales</taxon>
        <taxon>Streptomycetaceae</taxon>
        <taxon>Streptomyces</taxon>
        <taxon>Streptomyces aurantiacus group</taxon>
    </lineage>
</organism>
<evidence type="ECO:0000256" key="1">
    <source>
        <dbReference type="SAM" id="MobiDB-lite"/>
    </source>
</evidence>
<name>A0A2P8QFL4_9ACTN</name>
<dbReference type="PANTHER" id="PTHR47691">
    <property type="entry name" value="REGULATOR-RELATED"/>
    <property type="match status" value="1"/>
</dbReference>
<dbReference type="Proteomes" id="UP000240429">
    <property type="component" value="Unassembled WGS sequence"/>
</dbReference>
<evidence type="ECO:0000313" key="3">
    <source>
        <dbReference type="EMBL" id="PSM45027.1"/>
    </source>
</evidence>
<feature type="region of interest" description="Disordered" evidence="1">
    <location>
        <begin position="1"/>
        <end position="22"/>
    </location>
</feature>
<reference evidence="3 4" key="1">
    <citation type="submission" date="2018-03" db="EMBL/GenBank/DDBJ databases">
        <title>Streptomyces dioscori sp. nov., a novel endophytic actinobacterium isolated from bulbil of Dioscorea bulbifera L.</title>
        <authorList>
            <person name="Zhikuan W."/>
        </authorList>
    </citation>
    <scope>NUCLEOTIDE SEQUENCE [LARGE SCALE GENOMIC DNA]</scope>
    <source>
        <strain evidence="3 4">A217</strain>
    </source>
</reference>
<dbReference type="GO" id="GO:0043531">
    <property type="term" value="F:ADP binding"/>
    <property type="evidence" value="ECO:0007669"/>
    <property type="project" value="InterPro"/>
</dbReference>
<dbReference type="InterPro" id="IPR036388">
    <property type="entry name" value="WH-like_DNA-bd_sf"/>
</dbReference>
<feature type="region of interest" description="Disordered" evidence="1">
    <location>
        <begin position="111"/>
        <end position="136"/>
    </location>
</feature>
<dbReference type="SMART" id="SM00530">
    <property type="entry name" value="HTH_XRE"/>
    <property type="match status" value="1"/>
</dbReference>
<dbReference type="Gene3D" id="1.10.10.10">
    <property type="entry name" value="Winged helix-like DNA-binding domain superfamily/Winged helix DNA-binding domain"/>
    <property type="match status" value="1"/>
</dbReference>
<dbReference type="SUPFAM" id="SSF52540">
    <property type="entry name" value="P-loop containing nucleoside triphosphate hydrolases"/>
    <property type="match status" value="1"/>
</dbReference>
<proteinExistence type="predicted"/>
<dbReference type="EMBL" id="PYBJ01000001">
    <property type="protein sequence ID" value="PSM45027.1"/>
    <property type="molecule type" value="Genomic_DNA"/>
</dbReference>
<dbReference type="OrthoDB" id="581105at2"/>